<organism evidence="2 3">
    <name type="scientific">Natrinema halophilum</name>
    <dbReference type="NCBI Taxonomy" id="1699371"/>
    <lineage>
        <taxon>Archaea</taxon>
        <taxon>Methanobacteriati</taxon>
        <taxon>Methanobacteriota</taxon>
        <taxon>Stenosarchaea group</taxon>
        <taxon>Halobacteria</taxon>
        <taxon>Halobacteriales</taxon>
        <taxon>Natrialbaceae</taxon>
        <taxon>Natrinema</taxon>
    </lineage>
</organism>
<name>A0A7D5H7Y2_9EURY</name>
<keyword evidence="3" id="KW-1185">Reference proteome</keyword>
<gene>
    <name evidence="2" type="ORF">HYG82_11560</name>
</gene>
<protein>
    <submittedName>
        <fullName evidence="2">Uncharacterized protein</fullName>
    </submittedName>
</protein>
<proteinExistence type="predicted"/>
<evidence type="ECO:0000256" key="1">
    <source>
        <dbReference type="SAM" id="MobiDB-lite"/>
    </source>
</evidence>
<feature type="compositionally biased region" description="Polar residues" evidence="1">
    <location>
        <begin position="47"/>
        <end position="59"/>
    </location>
</feature>
<dbReference type="GeneID" id="56033937"/>
<reference evidence="2 3" key="1">
    <citation type="submission" date="2020-07" db="EMBL/GenBank/DDBJ databases">
        <authorList>
            <person name="Cui H."/>
        </authorList>
    </citation>
    <scope>NUCLEOTIDE SEQUENCE [LARGE SCALE GENOMIC DNA]</scope>
    <source>
        <strain evidence="2 3">YPL8</strain>
    </source>
</reference>
<dbReference type="AlphaFoldDB" id="A0A7D5H7Y2"/>
<dbReference type="EMBL" id="CP058601">
    <property type="protein sequence ID" value="QLG49455.1"/>
    <property type="molecule type" value="Genomic_DNA"/>
</dbReference>
<evidence type="ECO:0000313" key="3">
    <source>
        <dbReference type="Proteomes" id="UP000509241"/>
    </source>
</evidence>
<evidence type="ECO:0000313" key="2">
    <source>
        <dbReference type="EMBL" id="QLG49455.1"/>
    </source>
</evidence>
<feature type="region of interest" description="Disordered" evidence="1">
    <location>
        <begin position="1"/>
        <end position="81"/>
    </location>
</feature>
<dbReference type="RefSeq" id="WP_179261188.1">
    <property type="nucleotide sequence ID" value="NZ_CP058601.1"/>
</dbReference>
<dbReference type="KEGG" id="haly:HYG82_11560"/>
<sequence>MEITISTHETEAVDVATESAETEERQADVQPPEDSPSGTVVPPPTEYQPNRQNEQTATELPTGDRENVVTAPREFGPPGSM</sequence>
<accession>A0A7D5H7Y2</accession>
<dbReference type="Proteomes" id="UP000509241">
    <property type="component" value="Chromosome"/>
</dbReference>